<dbReference type="EMBL" id="UOEU01000553">
    <property type="protein sequence ID" value="VAW34793.1"/>
    <property type="molecule type" value="Genomic_DNA"/>
</dbReference>
<feature type="domain" description="Peptidase S9 prolyl oligopeptidase catalytic" evidence="1">
    <location>
        <begin position="515"/>
        <end position="715"/>
    </location>
</feature>
<protein>
    <submittedName>
        <fullName evidence="3">Dipeptidyl peptidase IV</fullName>
    </submittedName>
</protein>
<dbReference type="Pfam" id="PF00930">
    <property type="entry name" value="DPPIV_N"/>
    <property type="match status" value="1"/>
</dbReference>
<name>A0A3B0V346_9ZZZZ</name>
<dbReference type="PANTHER" id="PTHR11731:SF193">
    <property type="entry name" value="DIPEPTIDYL PEPTIDASE 9"/>
    <property type="match status" value="1"/>
</dbReference>
<dbReference type="InterPro" id="IPR001375">
    <property type="entry name" value="Peptidase_S9_cat"/>
</dbReference>
<evidence type="ECO:0000259" key="1">
    <source>
        <dbReference type="Pfam" id="PF00326"/>
    </source>
</evidence>
<accession>A0A3B0V346</accession>
<reference evidence="3" key="1">
    <citation type="submission" date="2018-06" db="EMBL/GenBank/DDBJ databases">
        <authorList>
            <person name="Zhirakovskaya E."/>
        </authorList>
    </citation>
    <scope>NUCLEOTIDE SEQUENCE</scope>
</reference>
<dbReference type="Gene3D" id="3.40.50.1820">
    <property type="entry name" value="alpha/beta hydrolase"/>
    <property type="match status" value="1"/>
</dbReference>
<proteinExistence type="predicted"/>
<dbReference type="InterPro" id="IPR002469">
    <property type="entry name" value="Peptidase_S9B_N"/>
</dbReference>
<feature type="domain" description="Dipeptidylpeptidase IV N-terminal" evidence="2">
    <location>
        <begin position="105"/>
        <end position="432"/>
    </location>
</feature>
<dbReference type="GO" id="GO:0006508">
    <property type="term" value="P:proteolysis"/>
    <property type="evidence" value="ECO:0007669"/>
    <property type="project" value="InterPro"/>
</dbReference>
<dbReference type="GO" id="GO:0008236">
    <property type="term" value="F:serine-type peptidase activity"/>
    <property type="evidence" value="ECO:0007669"/>
    <property type="project" value="InterPro"/>
</dbReference>
<dbReference type="Gene3D" id="2.140.10.30">
    <property type="entry name" value="Dipeptidylpeptidase IV, N-terminal domain"/>
    <property type="match status" value="1"/>
</dbReference>
<sequence length="716" mass="79892">MELEDVVQFPLPGLNIPGGMTFAPDGRFLTYLFADGGMVRQLYAIDLETGTDRLFVSLGAAAVDEESLSLEEKLRRERLRQRELGITRYEWAAKTGQILLPLPDGLFVQDGIEGELRPLLTQPAAPILDPHFSPDGEWVSFVQRGELHVMPAAGGETQQLTSGAGEGKTNGLAEYIAQEEMGRSRGYWWSPDSQKLAFVAVDESHIPIYRIMHQGKDGVGAEAQEDHRYPFAGQPNAKVRLGVIDRTGGEVQWLSLGDDPDIYLARVKWLANGRLTAQILNREQNQLDLVEFDLQTGQQRLLLRETSDVWINLHHIFYPLRKLPDSTDGGFLWASERTSFRHLYLVDADGVETGPLTSGSWQVDSVAGVDAQWGIVYFMASKETPTESHLYKVSLAGGEVTRLTPEAGMHTVVLDLKRNRFVDVQQAVDKPPTIVLRSLANGRLLKTLFSRPDKRITKLNLPVPQIVTLQNRNGVPLFGAIYKPPASFGDGPFPTVVSVYGGPHAQRVTNSWLLSVDMRAQYLARRGFLVFKLDNQGSARRGLAFEAPIKHNMGDVEVADQVDGVRWLVAQGLTDAARVGIYGWSYGGYMATICLARAADTFQAAVAGAPVSHWDGYDTCYTERYMGLPQANPYGYANSSMMAHVDKIEGKLLLVHGLIDENVHFRHTARLINALIAARKRYELMLFPDERHMPRKADGRLYIEEQIYDFFKRQLS</sequence>
<dbReference type="InterPro" id="IPR050278">
    <property type="entry name" value="Serine_Prot_S9B/DPPIV"/>
</dbReference>
<dbReference type="InterPro" id="IPR029058">
    <property type="entry name" value="AB_hydrolase_fold"/>
</dbReference>
<evidence type="ECO:0000313" key="3">
    <source>
        <dbReference type="EMBL" id="VAW34793.1"/>
    </source>
</evidence>
<dbReference type="Pfam" id="PF00326">
    <property type="entry name" value="Peptidase_S9"/>
    <property type="match status" value="1"/>
</dbReference>
<dbReference type="SUPFAM" id="SSF82171">
    <property type="entry name" value="DPP6 N-terminal domain-like"/>
    <property type="match status" value="1"/>
</dbReference>
<dbReference type="SUPFAM" id="SSF53474">
    <property type="entry name" value="alpha/beta-Hydrolases"/>
    <property type="match status" value="1"/>
</dbReference>
<gene>
    <name evidence="3" type="ORF">MNBD_CHLOROFLEXI01-805</name>
</gene>
<dbReference type="PANTHER" id="PTHR11731">
    <property type="entry name" value="PROTEASE FAMILY S9B,C DIPEPTIDYL-PEPTIDASE IV-RELATED"/>
    <property type="match status" value="1"/>
</dbReference>
<organism evidence="3">
    <name type="scientific">hydrothermal vent metagenome</name>
    <dbReference type="NCBI Taxonomy" id="652676"/>
    <lineage>
        <taxon>unclassified sequences</taxon>
        <taxon>metagenomes</taxon>
        <taxon>ecological metagenomes</taxon>
    </lineage>
</organism>
<evidence type="ECO:0000259" key="2">
    <source>
        <dbReference type="Pfam" id="PF00930"/>
    </source>
</evidence>
<dbReference type="GO" id="GO:0008239">
    <property type="term" value="F:dipeptidyl-peptidase activity"/>
    <property type="evidence" value="ECO:0007669"/>
    <property type="project" value="TreeGrafter"/>
</dbReference>
<dbReference type="AlphaFoldDB" id="A0A3B0V346"/>